<name>A0AA35KUE6_9SAUR</name>
<evidence type="ECO:0000313" key="2">
    <source>
        <dbReference type="EMBL" id="CAI5783793.1"/>
    </source>
</evidence>
<gene>
    <name evidence="2" type="ORF">PODLI_1B028676</name>
</gene>
<dbReference type="AlphaFoldDB" id="A0AA35KUE6"/>
<reference evidence="2" key="1">
    <citation type="submission" date="2022-12" db="EMBL/GenBank/DDBJ databases">
        <authorList>
            <person name="Alioto T."/>
            <person name="Alioto T."/>
            <person name="Gomez Garrido J."/>
        </authorList>
    </citation>
    <scope>NUCLEOTIDE SEQUENCE</scope>
</reference>
<dbReference type="InterPro" id="IPR017853">
    <property type="entry name" value="GH"/>
</dbReference>
<dbReference type="SUPFAM" id="SSF51445">
    <property type="entry name" value="(Trans)glycosidases"/>
    <property type="match status" value="1"/>
</dbReference>
<evidence type="ECO:0000256" key="1">
    <source>
        <dbReference type="RuleBase" id="RU003690"/>
    </source>
</evidence>
<feature type="non-terminal residue" evidence="2">
    <location>
        <position position="1"/>
    </location>
</feature>
<sequence>AHARVWHNYNKHFRPQQKGFLSITLGSHWIEPSRSKNEEDIRKCQQSMQKVLGWFAKPIHGDGDYPEELKTEFASLLPNSTETEKNYIKGTADFFAFSFGPNNFILPKMGQVFSLDLREVLNWIKLEYNNPRILIAENGWFTDSHVKTEDTTVIYLMKNFINKVLQGL</sequence>
<proteinExistence type="inferred from homology"/>
<dbReference type="EMBL" id="OX395134">
    <property type="protein sequence ID" value="CAI5783793.1"/>
    <property type="molecule type" value="Genomic_DNA"/>
</dbReference>
<keyword evidence="3" id="KW-1185">Reference proteome</keyword>
<dbReference type="InterPro" id="IPR001360">
    <property type="entry name" value="Glyco_hydro_1"/>
</dbReference>
<comment type="similarity">
    <text evidence="1">Belongs to the glycosyl hydrolase 1 family.</text>
</comment>
<protein>
    <submittedName>
        <fullName evidence="2">Beta-klotho isoform X2</fullName>
    </submittedName>
</protein>
<dbReference type="GO" id="GO:0005975">
    <property type="term" value="P:carbohydrate metabolic process"/>
    <property type="evidence" value="ECO:0007669"/>
    <property type="project" value="InterPro"/>
</dbReference>
<evidence type="ECO:0000313" key="3">
    <source>
        <dbReference type="Proteomes" id="UP001178461"/>
    </source>
</evidence>
<accession>A0AA35KUE6</accession>
<dbReference type="Proteomes" id="UP001178461">
    <property type="component" value="Chromosome 9"/>
</dbReference>
<dbReference type="Pfam" id="PF00232">
    <property type="entry name" value="Glyco_hydro_1"/>
    <property type="match status" value="2"/>
</dbReference>
<dbReference type="GO" id="GO:0004553">
    <property type="term" value="F:hydrolase activity, hydrolyzing O-glycosyl compounds"/>
    <property type="evidence" value="ECO:0007669"/>
    <property type="project" value="InterPro"/>
</dbReference>
<dbReference type="Gene3D" id="3.20.20.80">
    <property type="entry name" value="Glycosidases"/>
    <property type="match status" value="1"/>
</dbReference>
<dbReference type="PANTHER" id="PTHR10353">
    <property type="entry name" value="GLYCOSYL HYDROLASE"/>
    <property type="match status" value="1"/>
</dbReference>
<organism evidence="2 3">
    <name type="scientific">Podarcis lilfordi</name>
    <name type="common">Lilford's wall lizard</name>
    <dbReference type="NCBI Taxonomy" id="74358"/>
    <lineage>
        <taxon>Eukaryota</taxon>
        <taxon>Metazoa</taxon>
        <taxon>Chordata</taxon>
        <taxon>Craniata</taxon>
        <taxon>Vertebrata</taxon>
        <taxon>Euteleostomi</taxon>
        <taxon>Lepidosauria</taxon>
        <taxon>Squamata</taxon>
        <taxon>Bifurcata</taxon>
        <taxon>Unidentata</taxon>
        <taxon>Episquamata</taxon>
        <taxon>Laterata</taxon>
        <taxon>Lacertibaenia</taxon>
        <taxon>Lacertidae</taxon>
        <taxon>Podarcis</taxon>
    </lineage>
</organism>
<dbReference type="PANTHER" id="PTHR10353:SF68">
    <property type="entry name" value="BETA-KLOTHO"/>
    <property type="match status" value="1"/>
</dbReference>